<protein>
    <submittedName>
        <fullName evidence="6">LysR family transcriptional regulator</fullName>
    </submittedName>
</protein>
<evidence type="ECO:0000256" key="2">
    <source>
        <dbReference type="ARBA" id="ARBA00023015"/>
    </source>
</evidence>
<keyword evidence="7" id="KW-1185">Reference proteome</keyword>
<reference evidence="6 7" key="1">
    <citation type="submission" date="2019-03" db="EMBL/GenBank/DDBJ databases">
        <title>Complete genome sequence of Citrobacter sp. SNU WT2 isolated from diseased rainbow trout.</title>
        <authorList>
            <person name="Oh W.T."/>
            <person name="Park S.C."/>
        </authorList>
    </citation>
    <scope>NUCLEOTIDE SEQUENCE [LARGE SCALE GENOMIC DNA]</scope>
    <source>
        <strain evidence="6 7">SNU WT2</strain>
    </source>
</reference>
<dbReference type="Proteomes" id="UP000296284">
    <property type="component" value="Chromosome"/>
</dbReference>
<dbReference type="PROSITE" id="PS50931">
    <property type="entry name" value="HTH_LYSR"/>
    <property type="match status" value="1"/>
</dbReference>
<dbReference type="PANTHER" id="PTHR30346">
    <property type="entry name" value="TRANSCRIPTIONAL DUAL REGULATOR HCAR-RELATED"/>
    <property type="match status" value="1"/>
</dbReference>
<proteinExistence type="inferred from homology"/>
<evidence type="ECO:0000313" key="6">
    <source>
        <dbReference type="EMBL" id="QBX82928.1"/>
    </source>
</evidence>
<dbReference type="InterPro" id="IPR036388">
    <property type="entry name" value="WH-like_DNA-bd_sf"/>
</dbReference>
<feature type="domain" description="HTH lysR-type" evidence="5">
    <location>
        <begin position="5"/>
        <end position="62"/>
    </location>
</feature>
<dbReference type="RefSeq" id="WP_135324605.1">
    <property type="nucleotide sequence ID" value="NZ_CP038469.1"/>
</dbReference>
<evidence type="ECO:0000256" key="1">
    <source>
        <dbReference type="ARBA" id="ARBA00009437"/>
    </source>
</evidence>
<evidence type="ECO:0000256" key="4">
    <source>
        <dbReference type="ARBA" id="ARBA00023163"/>
    </source>
</evidence>
<keyword evidence="4" id="KW-0804">Transcription</keyword>
<name>A0ABX5TBD5_9ENTR</name>
<dbReference type="InterPro" id="IPR000847">
    <property type="entry name" value="LysR_HTH_N"/>
</dbReference>
<sequence>MMSIFISKQLKYFMVAMEKKCISKAADELYLTRTPLCKKLADLESALGENLFIRKYNELIPTEYAVSLYKELTPIYEAQSRLENKLNNKGGCGTLTIVFDVTIPELMYRTISSSIEGEFTQVKIKFQRVVITEKLLQDNAYINNVFFISLRPLVLYYPFKEVKWHGGEVTILMPKSKMDATDFIDVYMWNDSFSSHFKDKVERILRDKYETVSFISHNFDLSTLLHNIYRGKGACILPLKTALIYKSENLAVKPIKSKYISVFMYHNEGLSFKEGFERTKQVLLSFI</sequence>
<organism evidence="6 7">
    <name type="scientific">Citrobacter tructae</name>
    <dbReference type="NCBI Taxonomy" id="2562449"/>
    <lineage>
        <taxon>Bacteria</taxon>
        <taxon>Pseudomonadati</taxon>
        <taxon>Pseudomonadota</taxon>
        <taxon>Gammaproteobacteria</taxon>
        <taxon>Enterobacterales</taxon>
        <taxon>Enterobacteriaceae</taxon>
        <taxon>Citrobacter</taxon>
    </lineage>
</organism>
<gene>
    <name evidence="6" type="ORF">E4Z61_22260</name>
</gene>
<dbReference type="InterPro" id="IPR036390">
    <property type="entry name" value="WH_DNA-bd_sf"/>
</dbReference>
<keyword evidence="2" id="KW-0805">Transcription regulation</keyword>
<evidence type="ECO:0000256" key="3">
    <source>
        <dbReference type="ARBA" id="ARBA00023125"/>
    </source>
</evidence>
<dbReference type="SUPFAM" id="SSF46785">
    <property type="entry name" value="Winged helix' DNA-binding domain"/>
    <property type="match status" value="1"/>
</dbReference>
<accession>A0ABX5TBD5</accession>
<evidence type="ECO:0000259" key="5">
    <source>
        <dbReference type="PROSITE" id="PS50931"/>
    </source>
</evidence>
<evidence type="ECO:0000313" key="7">
    <source>
        <dbReference type="Proteomes" id="UP000296284"/>
    </source>
</evidence>
<dbReference type="PANTHER" id="PTHR30346:SF0">
    <property type="entry name" value="HCA OPERON TRANSCRIPTIONAL ACTIVATOR HCAR"/>
    <property type="match status" value="1"/>
</dbReference>
<dbReference type="EMBL" id="CP038469">
    <property type="protein sequence ID" value="QBX82928.1"/>
    <property type="molecule type" value="Genomic_DNA"/>
</dbReference>
<comment type="similarity">
    <text evidence="1">Belongs to the LysR transcriptional regulatory family.</text>
</comment>
<keyword evidence="3" id="KW-0238">DNA-binding</keyword>
<dbReference type="Pfam" id="PF00126">
    <property type="entry name" value="HTH_1"/>
    <property type="match status" value="1"/>
</dbReference>
<dbReference type="Gene3D" id="1.10.10.10">
    <property type="entry name" value="Winged helix-like DNA-binding domain superfamily/Winged helix DNA-binding domain"/>
    <property type="match status" value="1"/>
</dbReference>